<evidence type="ECO:0000313" key="3">
    <source>
        <dbReference type="Proteomes" id="UP000470213"/>
    </source>
</evidence>
<dbReference type="RefSeq" id="WP_163088650.1">
    <property type="nucleotide sequence ID" value="NZ_JAAAWN010000050.1"/>
</dbReference>
<evidence type="ECO:0008006" key="4">
    <source>
        <dbReference type="Google" id="ProtNLM"/>
    </source>
</evidence>
<gene>
    <name evidence="2" type="ORF">GTH32_18700</name>
</gene>
<accession>A0A7X5LPL3</accession>
<protein>
    <recommendedName>
        <fullName evidence="4">Peptidoglycan binding-like domain-containing protein</fullName>
    </recommendedName>
</protein>
<reference evidence="2 3" key="1">
    <citation type="submission" date="2020-01" db="EMBL/GenBank/DDBJ databases">
        <authorList>
            <person name="Chen J."/>
            <person name="Zhu S."/>
            <person name="Yang J."/>
        </authorList>
    </citation>
    <scope>NUCLEOTIDE SEQUENCE [LARGE SCALE GENOMIC DNA]</scope>
    <source>
        <strain evidence="2 3">345S023</strain>
    </source>
</reference>
<organism evidence="2 3">
    <name type="scientific">Alteromonas profundi</name>
    <dbReference type="NCBI Taxonomy" id="2696062"/>
    <lineage>
        <taxon>Bacteria</taxon>
        <taxon>Pseudomonadati</taxon>
        <taxon>Pseudomonadota</taxon>
        <taxon>Gammaproteobacteria</taxon>
        <taxon>Alteromonadales</taxon>
        <taxon>Alteromonadaceae</taxon>
        <taxon>Alteromonas/Salinimonas group</taxon>
        <taxon>Alteromonas</taxon>
    </lineage>
</organism>
<dbReference type="Proteomes" id="UP000470213">
    <property type="component" value="Unassembled WGS sequence"/>
</dbReference>
<evidence type="ECO:0000313" key="2">
    <source>
        <dbReference type="EMBL" id="NDV93204.1"/>
    </source>
</evidence>
<comment type="caution">
    <text evidence="2">The sequence shown here is derived from an EMBL/GenBank/DDBJ whole genome shotgun (WGS) entry which is preliminary data.</text>
</comment>
<dbReference type="SUPFAM" id="SSF47090">
    <property type="entry name" value="PGBD-like"/>
    <property type="match status" value="1"/>
</dbReference>
<sequence>MQLVLAAQRQSIIDAPAVALTDFIEEPGSSQKLNLLNPVRFHVIAKQLWLLGYLKDKPRKNISPKIQESQTFQQNVRRFQRDAGLKEDGWLGEQAWKTLQELVSFETPISPAKWQRSNGAFLTAFNRAVQLRMWAYGLAEHKPAYTFTGLSKKQVASAKRALSYLTHDANTADNWLTVLLDSDGMLEHAIAAMRAPRKETREQAEILRRVLISIARVELWLLGFAIEINNADNYRVEGFSINRTRKYRAGRKIQSPVRSVQLNNTLTKFWHTLVGLPTKQAKNQALQLSIEFYTTVKSPNLVSNTNTQVKEADFSKQAVEKLHSTEAINSAYARVKRLGMKLWDGVKRLWRWFVNGVKKIVQVADNLARGFFRFAAKSYDIVRKALLALSASLKQYAQGHIKSGGKSVVMVKKDFDFVLASHPQDPPAIAVKAINTFSIQFLFSSKIVALFIDALTSAIAGVVGWARFLLSLVKSYRELVPLYRALQTTYLSK</sequence>
<dbReference type="AlphaFoldDB" id="A0A7X5LPL3"/>
<keyword evidence="1" id="KW-1133">Transmembrane helix</keyword>
<dbReference type="Gene3D" id="1.10.101.10">
    <property type="entry name" value="PGBD-like superfamily/PGBD"/>
    <property type="match status" value="1"/>
</dbReference>
<keyword evidence="1" id="KW-0812">Transmembrane</keyword>
<name>A0A7X5LPL3_9ALTE</name>
<proteinExistence type="predicted"/>
<feature type="transmembrane region" description="Helical" evidence="1">
    <location>
        <begin position="447"/>
        <end position="470"/>
    </location>
</feature>
<keyword evidence="3" id="KW-1185">Reference proteome</keyword>
<evidence type="ECO:0000256" key="1">
    <source>
        <dbReference type="SAM" id="Phobius"/>
    </source>
</evidence>
<dbReference type="EMBL" id="JAAAWN010000050">
    <property type="protein sequence ID" value="NDV93204.1"/>
    <property type="molecule type" value="Genomic_DNA"/>
</dbReference>
<dbReference type="InterPro" id="IPR036366">
    <property type="entry name" value="PGBDSf"/>
</dbReference>
<keyword evidence="1" id="KW-0472">Membrane</keyword>
<dbReference type="InterPro" id="IPR036365">
    <property type="entry name" value="PGBD-like_sf"/>
</dbReference>